<evidence type="ECO:0000313" key="2">
    <source>
        <dbReference type="Proteomes" id="UP000275777"/>
    </source>
</evidence>
<dbReference type="InterPro" id="IPR023614">
    <property type="entry name" value="Porin_dom_sf"/>
</dbReference>
<reference evidence="1 2" key="1">
    <citation type="submission" date="2018-12" db="EMBL/GenBank/DDBJ databases">
        <authorList>
            <consortium name="Pathogen Informatics"/>
        </authorList>
    </citation>
    <scope>NUCLEOTIDE SEQUENCE [LARGE SCALE GENOMIC DNA]</scope>
    <source>
        <strain evidence="1 2">NCTC9695</strain>
    </source>
</reference>
<protein>
    <submittedName>
        <fullName evidence="1">Uncharacterized protein</fullName>
    </submittedName>
</protein>
<dbReference type="EMBL" id="LR134182">
    <property type="protein sequence ID" value="VEB39962.1"/>
    <property type="molecule type" value="Genomic_DNA"/>
</dbReference>
<dbReference type="Gene3D" id="2.40.160.10">
    <property type="entry name" value="Porin"/>
    <property type="match status" value="1"/>
</dbReference>
<organism evidence="1 2">
    <name type="scientific">Chromobacterium violaceum</name>
    <dbReference type="NCBI Taxonomy" id="536"/>
    <lineage>
        <taxon>Bacteria</taxon>
        <taxon>Pseudomonadati</taxon>
        <taxon>Pseudomonadota</taxon>
        <taxon>Betaproteobacteria</taxon>
        <taxon>Neisseriales</taxon>
        <taxon>Chromobacteriaceae</taxon>
        <taxon>Chromobacterium</taxon>
    </lineage>
</organism>
<accession>A0A3S4IBR7</accession>
<gene>
    <name evidence="1" type="ORF">NCTC9695_00347</name>
</gene>
<proteinExistence type="predicted"/>
<dbReference type="Proteomes" id="UP000275777">
    <property type="component" value="Chromosome"/>
</dbReference>
<evidence type="ECO:0000313" key="1">
    <source>
        <dbReference type="EMBL" id="VEB39962.1"/>
    </source>
</evidence>
<dbReference type="AlphaFoldDB" id="A0A3S4IBR7"/>
<sequence length="81" mass="8864">MTNSWEQGRSNGSNPGKIKYVNSIGFRYAPENAFVDIGFGEGKDYRRTAQIAGSYTWKLSGGDTLTGVGYYFQGKDEAPLA</sequence>
<name>A0A3S4IBR7_CHRVL</name>